<accession>A0ABY5DP98</accession>
<evidence type="ECO:0008006" key="3">
    <source>
        <dbReference type="Google" id="ProtNLM"/>
    </source>
</evidence>
<gene>
    <name evidence="1" type="ORF">NBH00_21260</name>
</gene>
<evidence type="ECO:0000313" key="2">
    <source>
        <dbReference type="Proteomes" id="UP001056035"/>
    </source>
</evidence>
<organism evidence="1 2">
    <name type="scientific">Paraconexibacter antarcticus</name>
    <dbReference type="NCBI Taxonomy" id="2949664"/>
    <lineage>
        <taxon>Bacteria</taxon>
        <taxon>Bacillati</taxon>
        <taxon>Actinomycetota</taxon>
        <taxon>Thermoleophilia</taxon>
        <taxon>Solirubrobacterales</taxon>
        <taxon>Paraconexibacteraceae</taxon>
        <taxon>Paraconexibacter</taxon>
    </lineage>
</organism>
<name>A0ABY5DP98_9ACTN</name>
<dbReference type="EMBL" id="CP098502">
    <property type="protein sequence ID" value="UTI63861.1"/>
    <property type="molecule type" value="Genomic_DNA"/>
</dbReference>
<keyword evidence="2" id="KW-1185">Reference proteome</keyword>
<dbReference type="Proteomes" id="UP001056035">
    <property type="component" value="Chromosome"/>
</dbReference>
<dbReference type="RefSeq" id="WP_254570582.1">
    <property type="nucleotide sequence ID" value="NZ_CP098502.1"/>
</dbReference>
<evidence type="ECO:0000313" key="1">
    <source>
        <dbReference type="EMBL" id="UTI63861.1"/>
    </source>
</evidence>
<proteinExistence type="predicted"/>
<sequence>MPLVTVDTSVALPAMLSPSGHPRKLLVVLAYGAVGYRAEHLRLDLDALKELAEAEGGSVHGVDVLEQMVERAERRRAALAELLPFDAPGDWHAVGFSTLFDEFARKLREAGPRLDPTIREQDILPLRRQFESVCVAGPAPFDPTDVPPHTRDPNDDAIVHGALLADSDFLISDDRDIVPNGEAQDYDHDGHRTLAVTFRHFTREHFRPSDFGWPAVDGTWLRTAFDPGD</sequence>
<reference evidence="1 2" key="1">
    <citation type="submission" date="2022-06" db="EMBL/GenBank/DDBJ databases">
        <title>Paraconexibacter antarcticus.</title>
        <authorList>
            <person name="Kim C.S."/>
        </authorList>
    </citation>
    <scope>NUCLEOTIDE SEQUENCE [LARGE SCALE GENOMIC DNA]</scope>
    <source>
        <strain evidence="1 2">02-257</strain>
    </source>
</reference>
<protein>
    <recommendedName>
        <fullName evidence="3">PIN domain-containing protein</fullName>
    </recommendedName>
</protein>